<sequence>MEPKKLCTYSTLLPDIIELLNLLTRLIISLGLGKQGDRTSPSGDFGKSSKQASVKSEQPSFLCTDSSSSLPSWSEES</sequence>
<reference evidence="2" key="2">
    <citation type="journal article" date="2015" name="Data Brief">
        <title>Shoot transcriptome of the giant reed, Arundo donax.</title>
        <authorList>
            <person name="Barrero R.A."/>
            <person name="Guerrero F.D."/>
            <person name="Moolhuijzen P."/>
            <person name="Goolsby J.A."/>
            <person name="Tidwell J."/>
            <person name="Bellgard S.E."/>
            <person name="Bellgard M.I."/>
        </authorList>
    </citation>
    <scope>NUCLEOTIDE SEQUENCE</scope>
    <source>
        <tissue evidence="2">Shoot tissue taken approximately 20 cm above the soil surface</tissue>
    </source>
</reference>
<reference evidence="2" key="1">
    <citation type="submission" date="2014-09" db="EMBL/GenBank/DDBJ databases">
        <authorList>
            <person name="Magalhaes I.L.F."/>
            <person name="Oliveira U."/>
            <person name="Santos F.R."/>
            <person name="Vidigal T.H.D.A."/>
            <person name="Brescovit A.D."/>
            <person name="Santos A.J."/>
        </authorList>
    </citation>
    <scope>NUCLEOTIDE SEQUENCE</scope>
    <source>
        <tissue evidence="2">Shoot tissue taken approximately 20 cm above the soil surface</tissue>
    </source>
</reference>
<feature type="compositionally biased region" description="Low complexity" evidence="1">
    <location>
        <begin position="66"/>
        <end position="77"/>
    </location>
</feature>
<dbReference type="AlphaFoldDB" id="A0A0A9EYL5"/>
<evidence type="ECO:0000256" key="1">
    <source>
        <dbReference type="SAM" id="MobiDB-lite"/>
    </source>
</evidence>
<name>A0A0A9EYL5_ARUDO</name>
<proteinExistence type="predicted"/>
<feature type="region of interest" description="Disordered" evidence="1">
    <location>
        <begin position="33"/>
        <end position="77"/>
    </location>
</feature>
<evidence type="ECO:0000313" key="2">
    <source>
        <dbReference type="EMBL" id="JAE05152.1"/>
    </source>
</evidence>
<protein>
    <submittedName>
        <fullName evidence="2">Uncharacterized protein</fullName>
    </submittedName>
</protein>
<dbReference type="EMBL" id="GBRH01192744">
    <property type="protein sequence ID" value="JAE05152.1"/>
    <property type="molecule type" value="Transcribed_RNA"/>
</dbReference>
<accession>A0A0A9EYL5</accession>
<feature type="compositionally biased region" description="Polar residues" evidence="1">
    <location>
        <begin position="38"/>
        <end position="65"/>
    </location>
</feature>
<organism evidence="2">
    <name type="scientific">Arundo donax</name>
    <name type="common">Giant reed</name>
    <name type="synonym">Donax arundinaceus</name>
    <dbReference type="NCBI Taxonomy" id="35708"/>
    <lineage>
        <taxon>Eukaryota</taxon>
        <taxon>Viridiplantae</taxon>
        <taxon>Streptophyta</taxon>
        <taxon>Embryophyta</taxon>
        <taxon>Tracheophyta</taxon>
        <taxon>Spermatophyta</taxon>
        <taxon>Magnoliopsida</taxon>
        <taxon>Liliopsida</taxon>
        <taxon>Poales</taxon>
        <taxon>Poaceae</taxon>
        <taxon>PACMAD clade</taxon>
        <taxon>Arundinoideae</taxon>
        <taxon>Arundineae</taxon>
        <taxon>Arundo</taxon>
    </lineage>
</organism>